<feature type="transmembrane region" description="Helical" evidence="8">
    <location>
        <begin position="228"/>
        <end position="246"/>
    </location>
</feature>
<protein>
    <submittedName>
        <fullName evidence="10">Bcr/CflA family multidrug efflux MFS transporter</fullName>
    </submittedName>
</protein>
<dbReference type="RefSeq" id="WP_144353921.1">
    <property type="nucleotide sequence ID" value="NZ_CBCRVV010000008.1"/>
</dbReference>
<keyword evidence="6 8" id="KW-1133">Transmembrane helix</keyword>
<dbReference type="Gene3D" id="1.20.1720.10">
    <property type="entry name" value="Multidrug resistance protein D"/>
    <property type="match status" value="1"/>
</dbReference>
<feature type="transmembrane region" description="Helical" evidence="8">
    <location>
        <begin position="358"/>
        <end position="377"/>
    </location>
</feature>
<dbReference type="InterPro" id="IPR004812">
    <property type="entry name" value="Efflux_drug-R_Bcr/CmlA"/>
</dbReference>
<feature type="domain" description="Major facilitator superfamily (MFS) profile" evidence="9">
    <location>
        <begin position="24"/>
        <end position="407"/>
    </location>
</feature>
<feature type="transmembrane region" description="Helical" evidence="8">
    <location>
        <begin position="383"/>
        <end position="401"/>
    </location>
</feature>
<dbReference type="CDD" id="cd17320">
    <property type="entry name" value="MFS_MdfA_MDR_like"/>
    <property type="match status" value="1"/>
</dbReference>
<dbReference type="AlphaFoldDB" id="A0A556QLH4"/>
<evidence type="ECO:0000259" key="9">
    <source>
        <dbReference type="PROSITE" id="PS50850"/>
    </source>
</evidence>
<dbReference type="Pfam" id="PF07690">
    <property type="entry name" value="MFS_1"/>
    <property type="match status" value="1"/>
</dbReference>
<dbReference type="PANTHER" id="PTHR23502:SF132">
    <property type="entry name" value="POLYAMINE TRANSPORTER 2-RELATED"/>
    <property type="match status" value="1"/>
</dbReference>
<dbReference type="PROSITE" id="PS50850">
    <property type="entry name" value="MFS"/>
    <property type="match status" value="1"/>
</dbReference>
<gene>
    <name evidence="10" type="ORF">FPL22_15550</name>
</gene>
<dbReference type="EMBL" id="VMBG01000002">
    <property type="protein sequence ID" value="TSJ77500.1"/>
    <property type="molecule type" value="Genomic_DNA"/>
</dbReference>
<feature type="transmembrane region" description="Helical" evidence="8">
    <location>
        <begin position="90"/>
        <end position="109"/>
    </location>
</feature>
<dbReference type="InterPro" id="IPR036259">
    <property type="entry name" value="MFS_trans_sf"/>
</dbReference>
<proteinExistence type="inferred from homology"/>
<feature type="transmembrane region" description="Helical" evidence="8">
    <location>
        <begin position="59"/>
        <end position="78"/>
    </location>
</feature>
<evidence type="ECO:0000256" key="8">
    <source>
        <dbReference type="SAM" id="Phobius"/>
    </source>
</evidence>
<accession>A0A556QLH4</accession>
<dbReference type="GO" id="GO:0042910">
    <property type="term" value="F:xenobiotic transmembrane transporter activity"/>
    <property type="evidence" value="ECO:0007669"/>
    <property type="project" value="InterPro"/>
</dbReference>
<sequence>MESHVPIAAARPSSAPVIPAGRLLVLVLGALTALGPLAIDMYLPALPWIARDVGVDLGAVQLTLSVFLIGVAAGQALYGPIVDRWGRRWPLLIGMAIFVVAAVGCAYAQSMKSLLIWRLIMALGGSASMVIPRAVVRDLFGEKDSARVHSVLMLILGVSPILAPTLGGQLLNFTGWRGIFWVLAGIGIACTVAILIWLPESLPRESRSPVGVGRALKTYGRLLTDRRFIGPALASGCTLGGIFAYLSGSSFVFIELFKLTPQQYAFVFGFNAAGLIAASQINRWLLNRYTSWQVISVAFLVNAVVGLALAGVGATGWGGLPLMIALLFLSLSAAGVIFPNVAALAMTPFGEIAGSASALLGTVQFVLGATAGALVGVFHDGTAFPMTASVAGCALGGWIILRTIARG</sequence>
<evidence type="ECO:0000256" key="7">
    <source>
        <dbReference type="ARBA" id="ARBA00023136"/>
    </source>
</evidence>
<evidence type="ECO:0000313" key="11">
    <source>
        <dbReference type="Proteomes" id="UP000315648"/>
    </source>
</evidence>
<organism evidence="10 11">
    <name type="scientific">Rariglobus hedericola</name>
    <dbReference type="NCBI Taxonomy" id="2597822"/>
    <lineage>
        <taxon>Bacteria</taxon>
        <taxon>Pseudomonadati</taxon>
        <taxon>Verrucomicrobiota</taxon>
        <taxon>Opitutia</taxon>
        <taxon>Opitutales</taxon>
        <taxon>Opitutaceae</taxon>
        <taxon>Rariglobus</taxon>
    </lineage>
</organism>
<evidence type="ECO:0000256" key="4">
    <source>
        <dbReference type="ARBA" id="ARBA00022475"/>
    </source>
</evidence>
<keyword evidence="7 8" id="KW-0472">Membrane</keyword>
<dbReference type="InterPro" id="IPR020846">
    <property type="entry name" value="MFS_dom"/>
</dbReference>
<comment type="similarity">
    <text evidence="2">Belongs to the major facilitator superfamily. Bcr/CmlA family.</text>
</comment>
<comment type="subcellular location">
    <subcellularLocation>
        <location evidence="1">Cell membrane</location>
        <topology evidence="1">Multi-pass membrane protein</topology>
    </subcellularLocation>
</comment>
<feature type="transmembrane region" description="Helical" evidence="8">
    <location>
        <begin position="115"/>
        <end position="136"/>
    </location>
</feature>
<dbReference type="SUPFAM" id="SSF103473">
    <property type="entry name" value="MFS general substrate transporter"/>
    <property type="match status" value="1"/>
</dbReference>
<evidence type="ECO:0000256" key="5">
    <source>
        <dbReference type="ARBA" id="ARBA00022692"/>
    </source>
</evidence>
<evidence type="ECO:0000256" key="2">
    <source>
        <dbReference type="ARBA" id="ARBA00006236"/>
    </source>
</evidence>
<dbReference type="GO" id="GO:1990961">
    <property type="term" value="P:xenobiotic detoxification by transmembrane export across the plasma membrane"/>
    <property type="evidence" value="ECO:0007669"/>
    <property type="project" value="InterPro"/>
</dbReference>
<dbReference type="NCBIfam" id="NF008314">
    <property type="entry name" value="PRK11102.1"/>
    <property type="match status" value="1"/>
</dbReference>
<keyword evidence="3" id="KW-0813">Transport</keyword>
<keyword evidence="4" id="KW-1003">Cell membrane</keyword>
<keyword evidence="5 8" id="KW-0812">Transmembrane</keyword>
<dbReference type="Proteomes" id="UP000315648">
    <property type="component" value="Unassembled WGS sequence"/>
</dbReference>
<dbReference type="OrthoDB" id="9800416at2"/>
<dbReference type="FunFam" id="1.20.1720.10:FF:000005">
    <property type="entry name" value="Bcr/CflA family efflux transporter"/>
    <property type="match status" value="1"/>
</dbReference>
<evidence type="ECO:0000256" key="1">
    <source>
        <dbReference type="ARBA" id="ARBA00004651"/>
    </source>
</evidence>
<evidence type="ECO:0000256" key="6">
    <source>
        <dbReference type="ARBA" id="ARBA00022989"/>
    </source>
</evidence>
<dbReference type="PANTHER" id="PTHR23502">
    <property type="entry name" value="MAJOR FACILITATOR SUPERFAMILY"/>
    <property type="match status" value="1"/>
</dbReference>
<feature type="transmembrane region" description="Helical" evidence="8">
    <location>
        <begin position="178"/>
        <end position="198"/>
    </location>
</feature>
<feature type="transmembrane region" description="Helical" evidence="8">
    <location>
        <begin position="297"/>
        <end position="317"/>
    </location>
</feature>
<keyword evidence="11" id="KW-1185">Reference proteome</keyword>
<feature type="transmembrane region" description="Helical" evidence="8">
    <location>
        <begin position="148"/>
        <end position="166"/>
    </location>
</feature>
<reference evidence="10 11" key="1">
    <citation type="submission" date="2019-07" db="EMBL/GenBank/DDBJ databases">
        <title>Description of 53C-WASEF.</title>
        <authorList>
            <person name="Pitt A."/>
            <person name="Hahn M.W."/>
        </authorList>
    </citation>
    <scope>NUCLEOTIDE SEQUENCE [LARGE SCALE GENOMIC DNA]</scope>
    <source>
        <strain evidence="10 11">53C-WASEF</strain>
    </source>
</reference>
<dbReference type="GO" id="GO:0005886">
    <property type="term" value="C:plasma membrane"/>
    <property type="evidence" value="ECO:0007669"/>
    <property type="project" value="UniProtKB-SubCell"/>
</dbReference>
<feature type="transmembrane region" description="Helical" evidence="8">
    <location>
        <begin position="323"/>
        <end position="346"/>
    </location>
</feature>
<dbReference type="InterPro" id="IPR011701">
    <property type="entry name" value="MFS"/>
</dbReference>
<name>A0A556QLH4_9BACT</name>
<evidence type="ECO:0000313" key="10">
    <source>
        <dbReference type="EMBL" id="TSJ77500.1"/>
    </source>
</evidence>
<feature type="transmembrane region" description="Helical" evidence="8">
    <location>
        <begin position="20"/>
        <end position="39"/>
    </location>
</feature>
<evidence type="ECO:0000256" key="3">
    <source>
        <dbReference type="ARBA" id="ARBA00022448"/>
    </source>
</evidence>
<feature type="transmembrane region" description="Helical" evidence="8">
    <location>
        <begin position="266"/>
        <end position="285"/>
    </location>
</feature>
<comment type="caution">
    <text evidence="10">The sequence shown here is derived from an EMBL/GenBank/DDBJ whole genome shotgun (WGS) entry which is preliminary data.</text>
</comment>
<dbReference type="NCBIfam" id="TIGR00710">
    <property type="entry name" value="efflux_Bcr_CflA"/>
    <property type="match status" value="1"/>
</dbReference>